<feature type="compositionally biased region" description="Basic and acidic residues" evidence="12">
    <location>
        <begin position="241"/>
        <end position="258"/>
    </location>
</feature>
<feature type="domain" description="C2H2-type" evidence="14">
    <location>
        <begin position="476"/>
        <end position="503"/>
    </location>
</feature>
<dbReference type="Proteomes" id="UP001187415">
    <property type="component" value="Unassembled WGS sequence"/>
</dbReference>
<proteinExistence type="inferred from homology"/>
<organism evidence="15 16">
    <name type="scientific">Channa striata</name>
    <name type="common">Snakehead murrel</name>
    <name type="synonym">Ophicephalus striatus</name>
    <dbReference type="NCBI Taxonomy" id="64152"/>
    <lineage>
        <taxon>Eukaryota</taxon>
        <taxon>Metazoa</taxon>
        <taxon>Chordata</taxon>
        <taxon>Craniata</taxon>
        <taxon>Vertebrata</taxon>
        <taxon>Euteleostomi</taxon>
        <taxon>Actinopterygii</taxon>
        <taxon>Neopterygii</taxon>
        <taxon>Teleostei</taxon>
        <taxon>Neoteleostei</taxon>
        <taxon>Acanthomorphata</taxon>
        <taxon>Anabantaria</taxon>
        <taxon>Anabantiformes</taxon>
        <taxon>Channoidei</taxon>
        <taxon>Channidae</taxon>
        <taxon>Channa</taxon>
    </lineage>
</organism>
<dbReference type="SUPFAM" id="SSF54695">
    <property type="entry name" value="POZ domain"/>
    <property type="match status" value="1"/>
</dbReference>
<dbReference type="AlphaFoldDB" id="A0AA88T126"/>
<evidence type="ECO:0000256" key="10">
    <source>
        <dbReference type="ARBA" id="ARBA00023242"/>
    </source>
</evidence>
<evidence type="ECO:0000259" key="13">
    <source>
        <dbReference type="PROSITE" id="PS50097"/>
    </source>
</evidence>
<dbReference type="EMBL" id="JAUPFM010000003">
    <property type="protein sequence ID" value="KAK2856465.1"/>
    <property type="molecule type" value="Genomic_DNA"/>
</dbReference>
<feature type="region of interest" description="Disordered" evidence="12">
    <location>
        <begin position="629"/>
        <end position="676"/>
    </location>
</feature>
<sequence length="825" mass="91353">MGVKVVQLTSKSHHENILASLHQLRLQGQLSDVTVQVDYQGDVQEFQAHQVLLAASSGYFKKILLSQDAARKNLVLSNMHSNDFSKFLEFVYTGKVEVSTDKIGDVQAAAQFLDCEDLSEVCGEAMSAGVLQKRIKKGPVSNAVDKQDSDDAKKDTRTRGKKQQPKSLFLKRHLSPLSSEKEVTSKRFKKNNAMKHEKRLGRKVKVRVGVCRPLDKKDKIIRGTFRNVAQVTSEDVDECEDRTKVLAQPEDKAEKDNKPLLAGPASNVEVLDCEEDSHSYDPENPLLFLEDDEEEDEEDDEEEGEEGEGEEEEEEGQSKEASKRTSKAQFQCNKCQRTFHYERSYLKHISIYHGVKADVIYRCETCQQTFANRNNLKIHEKHVHSSERLFACESCAKTFKRKKDVVRHQRQVHERNNTQHVCHECGKALSSKTALLLHERTHTGTKPFECKDCGARFTQNSALKMHRRTHTGEKPFACDECEARFTQKHMLAYHKRSHTGEKPFMCEACGKSFASKEYLRHHSNIHTGSKPYKCKQCGRGFAQRNSLHQHLKIHTGERPYSCKDCEKQFTQLNALQRHQRIHTGEKPYMCGLCSRTFTDKSTLRRHTMIHDSDAPWKTYLVVLEGNMEDKKPKTSTKGKTEKAGAGEKKSTARKSAGSDAGGNAAAPKANPDSTVVPGEPIAVPPEWTSGAIALVSHGALSGITVIHTEVPPGAQIQPIVATDTAGTSIISLDGSAIPVPFSLPVSVAHSVPVSSEASSASLYVPSVLSVPVSDGTLASVSNIPTVSTSSVLEAAASQTILAPVSESKESSEANGLHPNIQTVIV</sequence>
<dbReference type="FunFam" id="3.30.160.60:FF:000322">
    <property type="entry name" value="GDNF-inducible zinc finger protein 1"/>
    <property type="match status" value="1"/>
</dbReference>
<dbReference type="PANTHER" id="PTHR24404:SF106">
    <property type="entry name" value="C2H2-TYPE DOMAIN-CONTAINING PROTEIN"/>
    <property type="match status" value="1"/>
</dbReference>
<keyword evidence="16" id="KW-1185">Reference proteome</keyword>
<dbReference type="SMART" id="SM00355">
    <property type="entry name" value="ZnF_C2H2"/>
    <property type="match status" value="10"/>
</dbReference>
<dbReference type="FunFam" id="3.30.160.60:FF:000701">
    <property type="entry name" value="Zinc finger and BTB domain containing 40"/>
    <property type="match status" value="1"/>
</dbReference>
<dbReference type="SUPFAM" id="SSF57667">
    <property type="entry name" value="beta-beta-alpha zinc fingers"/>
    <property type="match status" value="5"/>
</dbReference>
<comment type="subcellular location">
    <subcellularLocation>
        <location evidence="1">Nucleus</location>
    </subcellularLocation>
</comment>
<dbReference type="SMART" id="SM00225">
    <property type="entry name" value="BTB"/>
    <property type="match status" value="1"/>
</dbReference>
<comment type="caution">
    <text evidence="15">The sequence shown here is derived from an EMBL/GenBank/DDBJ whole genome shotgun (WGS) entry which is preliminary data.</text>
</comment>
<dbReference type="GO" id="GO:0008270">
    <property type="term" value="F:zinc ion binding"/>
    <property type="evidence" value="ECO:0007669"/>
    <property type="project" value="UniProtKB-KW"/>
</dbReference>
<dbReference type="Gene3D" id="3.30.160.60">
    <property type="entry name" value="Classic Zinc Finger"/>
    <property type="match status" value="9"/>
</dbReference>
<keyword evidence="9" id="KW-0804">Transcription</keyword>
<evidence type="ECO:0000256" key="2">
    <source>
        <dbReference type="ARBA" id="ARBA00006991"/>
    </source>
</evidence>
<dbReference type="FunFam" id="3.30.160.60:FF:000709">
    <property type="entry name" value="GDNF-inducible zinc finger protein 1"/>
    <property type="match status" value="1"/>
</dbReference>
<evidence type="ECO:0000256" key="3">
    <source>
        <dbReference type="ARBA" id="ARBA00022723"/>
    </source>
</evidence>
<protein>
    <recommendedName>
        <fullName evidence="17">GDNF-inducible zinc finger protein 1</fullName>
    </recommendedName>
</protein>
<feature type="compositionally biased region" description="Basic and acidic residues" evidence="12">
    <location>
        <begin position="629"/>
        <end position="650"/>
    </location>
</feature>
<evidence type="ECO:0000256" key="11">
    <source>
        <dbReference type="PROSITE-ProRule" id="PRU00042"/>
    </source>
</evidence>
<dbReference type="Pfam" id="PF00651">
    <property type="entry name" value="BTB"/>
    <property type="match status" value="1"/>
</dbReference>
<feature type="domain" description="C2H2-type" evidence="14">
    <location>
        <begin position="588"/>
        <end position="615"/>
    </location>
</feature>
<keyword evidence="3" id="KW-0479">Metal-binding</keyword>
<dbReference type="PROSITE" id="PS00028">
    <property type="entry name" value="ZINC_FINGER_C2H2_1"/>
    <property type="match status" value="10"/>
</dbReference>
<feature type="domain" description="C2H2-type" evidence="14">
    <location>
        <begin position="504"/>
        <end position="531"/>
    </location>
</feature>
<evidence type="ECO:0000256" key="5">
    <source>
        <dbReference type="ARBA" id="ARBA00022771"/>
    </source>
</evidence>
<dbReference type="PROSITE" id="PS50097">
    <property type="entry name" value="BTB"/>
    <property type="match status" value="1"/>
</dbReference>
<dbReference type="InterPro" id="IPR013087">
    <property type="entry name" value="Znf_C2H2_type"/>
</dbReference>
<accession>A0AA88T126</accession>
<feature type="compositionally biased region" description="Acidic residues" evidence="12">
    <location>
        <begin position="289"/>
        <end position="315"/>
    </location>
</feature>
<evidence type="ECO:0000259" key="14">
    <source>
        <dbReference type="PROSITE" id="PS50157"/>
    </source>
</evidence>
<evidence type="ECO:0008006" key="17">
    <source>
        <dbReference type="Google" id="ProtNLM"/>
    </source>
</evidence>
<keyword evidence="10" id="KW-0539">Nucleus</keyword>
<keyword evidence="5 11" id="KW-0863">Zinc-finger</keyword>
<dbReference type="PROSITE" id="PS50157">
    <property type="entry name" value="ZINC_FINGER_C2H2_2"/>
    <property type="match status" value="10"/>
</dbReference>
<feature type="domain" description="C2H2-type" evidence="14">
    <location>
        <begin position="420"/>
        <end position="447"/>
    </location>
</feature>
<evidence type="ECO:0000256" key="7">
    <source>
        <dbReference type="ARBA" id="ARBA00023015"/>
    </source>
</evidence>
<feature type="domain" description="C2H2-type" evidence="14">
    <location>
        <begin position="330"/>
        <end position="357"/>
    </location>
</feature>
<dbReference type="InterPro" id="IPR036236">
    <property type="entry name" value="Znf_C2H2_sf"/>
</dbReference>
<evidence type="ECO:0000256" key="12">
    <source>
        <dbReference type="SAM" id="MobiDB-lite"/>
    </source>
</evidence>
<dbReference type="InterPro" id="IPR011333">
    <property type="entry name" value="SKP1/BTB/POZ_sf"/>
</dbReference>
<dbReference type="FunFam" id="3.30.160.60:FF:001270">
    <property type="entry name" value="zinc finger protein 583 isoform X1"/>
    <property type="match status" value="1"/>
</dbReference>
<keyword evidence="7" id="KW-0805">Transcription regulation</keyword>
<evidence type="ECO:0000256" key="6">
    <source>
        <dbReference type="ARBA" id="ARBA00022833"/>
    </source>
</evidence>
<evidence type="ECO:0000256" key="8">
    <source>
        <dbReference type="ARBA" id="ARBA00023125"/>
    </source>
</evidence>
<keyword evidence="6" id="KW-0862">Zinc</keyword>
<keyword evidence="8" id="KW-0238">DNA-binding</keyword>
<feature type="region of interest" description="Disordered" evidence="12">
    <location>
        <begin position="233"/>
        <end position="325"/>
    </location>
</feature>
<dbReference type="InterPro" id="IPR050589">
    <property type="entry name" value="Ikaros_C2H2-ZF"/>
</dbReference>
<dbReference type="GO" id="GO:0000122">
    <property type="term" value="P:negative regulation of transcription by RNA polymerase II"/>
    <property type="evidence" value="ECO:0007669"/>
    <property type="project" value="UniProtKB-ARBA"/>
</dbReference>
<feature type="domain" description="C2H2-type" evidence="14">
    <location>
        <begin position="361"/>
        <end position="389"/>
    </location>
</feature>
<reference evidence="15" key="1">
    <citation type="submission" date="2023-07" db="EMBL/GenBank/DDBJ databases">
        <title>Chromosome-level Genome Assembly of Striped Snakehead (Channa striata).</title>
        <authorList>
            <person name="Liu H."/>
        </authorList>
    </citation>
    <scope>NUCLEOTIDE SEQUENCE</scope>
    <source>
        <strain evidence="15">Gz</strain>
        <tissue evidence="15">Muscle</tissue>
    </source>
</reference>
<dbReference type="GO" id="GO:0005634">
    <property type="term" value="C:nucleus"/>
    <property type="evidence" value="ECO:0007669"/>
    <property type="project" value="UniProtKB-SubCell"/>
</dbReference>
<feature type="region of interest" description="Disordered" evidence="12">
    <location>
        <begin position="139"/>
        <end position="167"/>
    </location>
</feature>
<keyword evidence="4" id="KW-0677">Repeat</keyword>
<feature type="compositionally biased region" description="Basic and acidic residues" evidence="12">
    <location>
        <begin position="145"/>
        <end position="158"/>
    </location>
</feature>
<dbReference type="Pfam" id="PF00096">
    <property type="entry name" value="zf-C2H2"/>
    <property type="match status" value="8"/>
</dbReference>
<dbReference type="GO" id="GO:0003700">
    <property type="term" value="F:DNA-binding transcription factor activity"/>
    <property type="evidence" value="ECO:0007669"/>
    <property type="project" value="TreeGrafter"/>
</dbReference>
<dbReference type="PANTHER" id="PTHR24404">
    <property type="entry name" value="ZINC FINGER PROTEIN"/>
    <property type="match status" value="1"/>
</dbReference>
<evidence type="ECO:0000256" key="4">
    <source>
        <dbReference type="ARBA" id="ARBA00022737"/>
    </source>
</evidence>
<comment type="similarity">
    <text evidence="2">Belongs to the krueppel C2H2-type zinc-finger protein family.</text>
</comment>
<gene>
    <name evidence="15" type="ORF">Q5P01_005200</name>
</gene>
<evidence type="ECO:0000313" key="16">
    <source>
        <dbReference type="Proteomes" id="UP001187415"/>
    </source>
</evidence>
<feature type="domain" description="C2H2-type" evidence="14">
    <location>
        <begin position="390"/>
        <end position="418"/>
    </location>
</feature>
<dbReference type="Gene3D" id="3.30.710.10">
    <property type="entry name" value="Potassium Channel Kv1.1, Chain A"/>
    <property type="match status" value="1"/>
</dbReference>
<feature type="domain" description="C2H2-type" evidence="14">
    <location>
        <begin position="532"/>
        <end position="559"/>
    </location>
</feature>
<dbReference type="FunFam" id="3.30.160.60:FF:000759">
    <property type="entry name" value="zinc finger protein 16"/>
    <property type="match status" value="1"/>
</dbReference>
<feature type="domain" description="C2H2-type" evidence="14">
    <location>
        <begin position="560"/>
        <end position="587"/>
    </location>
</feature>
<feature type="domain" description="BTB" evidence="13">
    <location>
        <begin position="31"/>
        <end position="100"/>
    </location>
</feature>
<name>A0AA88T126_CHASR</name>
<evidence type="ECO:0000313" key="15">
    <source>
        <dbReference type="EMBL" id="KAK2856465.1"/>
    </source>
</evidence>
<evidence type="ECO:0000256" key="9">
    <source>
        <dbReference type="ARBA" id="ARBA00023163"/>
    </source>
</evidence>
<feature type="domain" description="C2H2-type" evidence="14">
    <location>
        <begin position="448"/>
        <end position="475"/>
    </location>
</feature>
<dbReference type="FunFam" id="3.30.160.60:FF:002343">
    <property type="entry name" value="Zinc finger protein 33A"/>
    <property type="match status" value="1"/>
</dbReference>
<feature type="compositionally biased region" description="Low complexity" evidence="12">
    <location>
        <begin position="655"/>
        <end position="672"/>
    </location>
</feature>
<dbReference type="GO" id="GO:0000978">
    <property type="term" value="F:RNA polymerase II cis-regulatory region sequence-specific DNA binding"/>
    <property type="evidence" value="ECO:0007669"/>
    <property type="project" value="TreeGrafter"/>
</dbReference>
<evidence type="ECO:0000256" key="1">
    <source>
        <dbReference type="ARBA" id="ARBA00004123"/>
    </source>
</evidence>
<dbReference type="InterPro" id="IPR000210">
    <property type="entry name" value="BTB/POZ_dom"/>
</dbReference>